<dbReference type="PROSITE" id="PS00166">
    <property type="entry name" value="ENOYL_COA_HYDRATASE"/>
    <property type="match status" value="1"/>
</dbReference>
<dbReference type="RefSeq" id="WP_103872539.1">
    <property type="nucleotide sequence ID" value="NZ_FNUY01000004.1"/>
</dbReference>
<dbReference type="CDD" id="cd06558">
    <property type="entry name" value="crotonase-like"/>
    <property type="match status" value="1"/>
</dbReference>
<dbReference type="InterPro" id="IPR029045">
    <property type="entry name" value="ClpP/crotonase-like_dom_sf"/>
</dbReference>
<dbReference type="PANTHER" id="PTHR11941">
    <property type="entry name" value="ENOYL-COA HYDRATASE-RELATED"/>
    <property type="match status" value="1"/>
</dbReference>
<evidence type="ECO:0000256" key="1">
    <source>
        <dbReference type="ARBA" id="ARBA00005254"/>
    </source>
</evidence>
<dbReference type="AlphaFoldDB" id="A0A1H5YVI6"/>
<dbReference type="Gene3D" id="1.10.12.10">
    <property type="entry name" value="Lyase 2-enoyl-coa Hydratase, Chain A, domain 2"/>
    <property type="match status" value="1"/>
</dbReference>
<gene>
    <name evidence="4" type="ORF">SAMN04488115_10481</name>
</gene>
<dbReference type="GO" id="GO:0006635">
    <property type="term" value="P:fatty acid beta-oxidation"/>
    <property type="evidence" value="ECO:0007669"/>
    <property type="project" value="TreeGrafter"/>
</dbReference>
<evidence type="ECO:0000256" key="2">
    <source>
        <dbReference type="ARBA" id="ARBA00023239"/>
    </source>
</evidence>
<sequence length="257" mass="27859">MSIEVSRDGKGVVTVLLNRPEKRNAFTMEMYQAFGAAFAGFEVDDDVRCVVVRGAGGHFCAGSDIGGFSDDRDGRRQARDYADFTLEMTDRLKNLRHPTVACIEGACVGGGLEVASMCDIRIAARSARFGVPINRIGITLDYRELEDIVAVIGHSAALEILLEGRIFGAEEALSKGLVTRLADDEAVAAEAHGAADRIAAGAPLVNRWHKKFVQRLRQGGPLTSEESDEAYACFDTEDYRLGRTAFAQKIKPAFAGR</sequence>
<dbReference type="Proteomes" id="UP000236743">
    <property type="component" value="Unassembled WGS sequence"/>
</dbReference>
<dbReference type="Pfam" id="PF00378">
    <property type="entry name" value="ECH_1"/>
    <property type="match status" value="1"/>
</dbReference>
<dbReference type="InterPro" id="IPR001753">
    <property type="entry name" value="Enoyl-CoA_hydra/iso"/>
</dbReference>
<evidence type="ECO:0000313" key="4">
    <source>
        <dbReference type="EMBL" id="SEG27286.1"/>
    </source>
</evidence>
<reference evidence="4 5" key="1">
    <citation type="submission" date="2016-10" db="EMBL/GenBank/DDBJ databases">
        <authorList>
            <person name="de Groot N.N."/>
        </authorList>
    </citation>
    <scope>NUCLEOTIDE SEQUENCE [LARGE SCALE GENOMIC DNA]</scope>
    <source>
        <strain evidence="4 5">DSM 26656</strain>
    </source>
</reference>
<dbReference type="PANTHER" id="PTHR11941:SF54">
    <property type="entry name" value="ENOYL-COA HYDRATASE, MITOCHONDRIAL"/>
    <property type="match status" value="1"/>
</dbReference>
<evidence type="ECO:0000313" key="5">
    <source>
        <dbReference type="Proteomes" id="UP000236743"/>
    </source>
</evidence>
<protein>
    <submittedName>
        <fullName evidence="4">Enoyl-CoA hydratase/carnithine racemase</fullName>
    </submittedName>
</protein>
<keyword evidence="2" id="KW-0456">Lyase</keyword>
<dbReference type="OrthoDB" id="9777711at2"/>
<dbReference type="Gene3D" id="3.90.226.10">
    <property type="entry name" value="2-enoyl-CoA Hydratase, Chain A, domain 1"/>
    <property type="match status" value="1"/>
</dbReference>
<dbReference type="InterPro" id="IPR014748">
    <property type="entry name" value="Enoyl-CoA_hydra_C"/>
</dbReference>
<proteinExistence type="inferred from homology"/>
<keyword evidence="5" id="KW-1185">Reference proteome</keyword>
<dbReference type="InterPro" id="IPR018376">
    <property type="entry name" value="Enoyl-CoA_hyd/isom_CS"/>
</dbReference>
<dbReference type="EMBL" id="FNUY01000004">
    <property type="protein sequence ID" value="SEG27286.1"/>
    <property type="molecule type" value="Genomic_DNA"/>
</dbReference>
<organism evidence="4 5">
    <name type="scientific">Bosea lathyri</name>
    <dbReference type="NCBI Taxonomy" id="1036778"/>
    <lineage>
        <taxon>Bacteria</taxon>
        <taxon>Pseudomonadati</taxon>
        <taxon>Pseudomonadota</taxon>
        <taxon>Alphaproteobacteria</taxon>
        <taxon>Hyphomicrobiales</taxon>
        <taxon>Boseaceae</taxon>
        <taxon>Bosea</taxon>
    </lineage>
</organism>
<accession>A0A1H5YVI6</accession>
<evidence type="ECO:0000256" key="3">
    <source>
        <dbReference type="RuleBase" id="RU003707"/>
    </source>
</evidence>
<dbReference type="SUPFAM" id="SSF52096">
    <property type="entry name" value="ClpP/crotonase"/>
    <property type="match status" value="1"/>
</dbReference>
<name>A0A1H5YVI6_9HYPH</name>
<dbReference type="GO" id="GO:0016829">
    <property type="term" value="F:lyase activity"/>
    <property type="evidence" value="ECO:0007669"/>
    <property type="project" value="UniProtKB-KW"/>
</dbReference>
<comment type="similarity">
    <text evidence="1 3">Belongs to the enoyl-CoA hydratase/isomerase family.</text>
</comment>